<comment type="caution">
    <text evidence="1">The sequence shown here is derived from an EMBL/GenBank/DDBJ whole genome shotgun (WGS) entry which is preliminary data.</text>
</comment>
<dbReference type="EMBL" id="LVCJ01000001">
    <property type="protein sequence ID" value="OAL40567.1"/>
    <property type="molecule type" value="Genomic_DNA"/>
</dbReference>
<dbReference type="AlphaFoldDB" id="A0A178DFW5"/>
<name>A0A178DFW5_9EURO</name>
<sequence>MASEQASSLQQALDVAVLNEDNRSPMSTYGCLDIYELAAVDSQANQKEEGQRVGQAQQDDRQIRARYRRWDVHPKEGAKLFTNSLVSPSKEGNRLWLCSLHDEDKTLAKCSPERTRYNRDNRWRTQARD</sequence>
<dbReference type="GeneID" id="34583730"/>
<dbReference type="RefSeq" id="XP_022505579.1">
    <property type="nucleotide sequence ID" value="XM_022638614.1"/>
</dbReference>
<accession>A0A178DFW5</accession>
<proteinExistence type="predicted"/>
<keyword evidence="2" id="KW-1185">Reference proteome</keyword>
<protein>
    <submittedName>
        <fullName evidence="1">Syntaxin pep12</fullName>
    </submittedName>
</protein>
<gene>
    <name evidence="1" type="ORF">AYO20_00303</name>
</gene>
<organism evidence="1 2">
    <name type="scientific">Fonsecaea nubica</name>
    <dbReference type="NCBI Taxonomy" id="856822"/>
    <lineage>
        <taxon>Eukaryota</taxon>
        <taxon>Fungi</taxon>
        <taxon>Dikarya</taxon>
        <taxon>Ascomycota</taxon>
        <taxon>Pezizomycotina</taxon>
        <taxon>Eurotiomycetes</taxon>
        <taxon>Chaetothyriomycetidae</taxon>
        <taxon>Chaetothyriales</taxon>
        <taxon>Herpotrichiellaceae</taxon>
        <taxon>Fonsecaea</taxon>
    </lineage>
</organism>
<evidence type="ECO:0000313" key="1">
    <source>
        <dbReference type="EMBL" id="OAL40567.1"/>
    </source>
</evidence>
<reference evidence="1 2" key="1">
    <citation type="submission" date="2016-03" db="EMBL/GenBank/DDBJ databases">
        <title>The draft genome sequence of Fonsecaea nubica causative agent of cutaneous subcutaneous infection in human host.</title>
        <authorList>
            <person name="Costa F."/>
            <person name="Sybren D.H."/>
            <person name="Raittz R.T."/>
            <person name="Weiss V.A."/>
            <person name="Leao A.C."/>
            <person name="Gomes R."/>
            <person name="De Souza E.M."/>
            <person name="Pedrosa F.O."/>
            <person name="Steffens M.B."/>
            <person name="Bombassaro A."/>
            <person name="Tadra-Sfeir M.Z."/>
            <person name="Moreno L.F."/>
            <person name="Najafzadeh M.J."/>
            <person name="Felipe M.S."/>
            <person name="Teixeira M."/>
            <person name="Sun J."/>
            <person name="Xi L."/>
            <person name="Castro M.A."/>
            <person name="Vicente V.A."/>
        </authorList>
    </citation>
    <scope>NUCLEOTIDE SEQUENCE [LARGE SCALE GENOMIC DNA]</scope>
    <source>
        <strain evidence="1 2">CBS 269.64</strain>
    </source>
</reference>
<evidence type="ECO:0000313" key="2">
    <source>
        <dbReference type="Proteomes" id="UP000185904"/>
    </source>
</evidence>
<dbReference type="Proteomes" id="UP000185904">
    <property type="component" value="Unassembled WGS sequence"/>
</dbReference>